<dbReference type="Pfam" id="PF12776">
    <property type="entry name" value="Myb_DNA-bind_3"/>
    <property type="match status" value="1"/>
</dbReference>
<keyword evidence="1" id="KW-0812">Transmembrane</keyword>
<gene>
    <name evidence="3" type="ORF">KSP39_PZI012756</name>
</gene>
<reference evidence="3 4" key="1">
    <citation type="journal article" date="2022" name="Nat. Plants">
        <title>Genomes of leafy and leafless Platanthera orchids illuminate the evolution of mycoheterotrophy.</title>
        <authorList>
            <person name="Li M.H."/>
            <person name="Liu K.W."/>
            <person name="Li Z."/>
            <person name="Lu H.C."/>
            <person name="Ye Q.L."/>
            <person name="Zhang D."/>
            <person name="Wang J.Y."/>
            <person name="Li Y.F."/>
            <person name="Zhong Z.M."/>
            <person name="Liu X."/>
            <person name="Yu X."/>
            <person name="Liu D.K."/>
            <person name="Tu X.D."/>
            <person name="Liu B."/>
            <person name="Hao Y."/>
            <person name="Liao X.Y."/>
            <person name="Jiang Y.T."/>
            <person name="Sun W.H."/>
            <person name="Chen J."/>
            <person name="Chen Y.Q."/>
            <person name="Ai Y."/>
            <person name="Zhai J.W."/>
            <person name="Wu S.S."/>
            <person name="Zhou Z."/>
            <person name="Hsiao Y.Y."/>
            <person name="Wu W.L."/>
            <person name="Chen Y.Y."/>
            <person name="Lin Y.F."/>
            <person name="Hsu J.L."/>
            <person name="Li C.Y."/>
            <person name="Wang Z.W."/>
            <person name="Zhao X."/>
            <person name="Zhong W.Y."/>
            <person name="Ma X.K."/>
            <person name="Ma L."/>
            <person name="Huang J."/>
            <person name="Chen G.Z."/>
            <person name="Huang M.Z."/>
            <person name="Huang L."/>
            <person name="Peng D.H."/>
            <person name="Luo Y.B."/>
            <person name="Zou S.Q."/>
            <person name="Chen S.P."/>
            <person name="Lan S."/>
            <person name="Tsai W.C."/>
            <person name="Van de Peer Y."/>
            <person name="Liu Z.J."/>
        </authorList>
    </citation>
    <scope>NUCLEOTIDE SEQUENCE [LARGE SCALE GENOMIC DNA]</scope>
    <source>
        <strain evidence="3">Lor287</strain>
    </source>
</reference>
<feature type="transmembrane region" description="Helical" evidence="1">
    <location>
        <begin position="21"/>
        <end position="43"/>
    </location>
</feature>
<keyword evidence="4" id="KW-1185">Reference proteome</keyword>
<feature type="domain" description="Myb/SANT-like" evidence="2">
    <location>
        <begin position="67"/>
        <end position="161"/>
    </location>
</feature>
<comment type="caution">
    <text evidence="3">The sequence shown here is derived from an EMBL/GenBank/DDBJ whole genome shotgun (WGS) entry which is preliminary data.</text>
</comment>
<dbReference type="AlphaFoldDB" id="A0AAP0BF15"/>
<dbReference type="EMBL" id="JBBWWQ010000010">
    <property type="protein sequence ID" value="KAK8936682.1"/>
    <property type="molecule type" value="Genomic_DNA"/>
</dbReference>
<organism evidence="3 4">
    <name type="scientific">Platanthera zijinensis</name>
    <dbReference type="NCBI Taxonomy" id="2320716"/>
    <lineage>
        <taxon>Eukaryota</taxon>
        <taxon>Viridiplantae</taxon>
        <taxon>Streptophyta</taxon>
        <taxon>Embryophyta</taxon>
        <taxon>Tracheophyta</taxon>
        <taxon>Spermatophyta</taxon>
        <taxon>Magnoliopsida</taxon>
        <taxon>Liliopsida</taxon>
        <taxon>Asparagales</taxon>
        <taxon>Orchidaceae</taxon>
        <taxon>Orchidoideae</taxon>
        <taxon>Orchideae</taxon>
        <taxon>Orchidinae</taxon>
        <taxon>Platanthera</taxon>
    </lineage>
</organism>
<evidence type="ECO:0000313" key="4">
    <source>
        <dbReference type="Proteomes" id="UP001418222"/>
    </source>
</evidence>
<sequence length="199" mass="23062">MKGQNPLKIQKLRKRYFSQDGTLVFFLVRLGIPTFLSIARPLASPDYSPTTQRGDHSACLAVGISASWENAQVHIFCDICIREIDLGNRPTIHFSKEGWKNVIDNFKAHTGLTYDRAQLKNKWDQLKRDWKLWRDLKRGETGLGWNPIKKTIDASDEWWKERIEMLSAAKKFRFTEIAPDLEEKLDRMFSHVVATGENV</sequence>
<name>A0AAP0BF15_9ASPA</name>
<keyword evidence="1" id="KW-0472">Membrane</keyword>
<keyword evidence="1" id="KW-1133">Transmembrane helix</keyword>
<evidence type="ECO:0000313" key="3">
    <source>
        <dbReference type="EMBL" id="KAK8936682.1"/>
    </source>
</evidence>
<evidence type="ECO:0000259" key="2">
    <source>
        <dbReference type="Pfam" id="PF12776"/>
    </source>
</evidence>
<evidence type="ECO:0000256" key="1">
    <source>
        <dbReference type="SAM" id="Phobius"/>
    </source>
</evidence>
<dbReference type="PANTHER" id="PTHR31704:SF37">
    <property type="entry name" value="HEAT SHOCK PROTEIN"/>
    <property type="match status" value="1"/>
</dbReference>
<dbReference type="InterPro" id="IPR024752">
    <property type="entry name" value="Myb/SANT-like_dom"/>
</dbReference>
<dbReference type="Proteomes" id="UP001418222">
    <property type="component" value="Unassembled WGS sequence"/>
</dbReference>
<dbReference type="PANTHER" id="PTHR31704">
    <property type="entry name" value="MYB/SANT-LIKE DNA-BINDING DOMAIN PROTEIN-RELATED"/>
    <property type="match status" value="1"/>
</dbReference>
<proteinExistence type="predicted"/>
<accession>A0AAP0BF15</accession>
<protein>
    <recommendedName>
        <fullName evidence="2">Myb/SANT-like domain-containing protein</fullName>
    </recommendedName>
</protein>